<keyword evidence="3 6" id="KW-0812">Transmembrane</keyword>
<evidence type="ECO:0000256" key="5">
    <source>
        <dbReference type="ARBA" id="ARBA00023136"/>
    </source>
</evidence>
<feature type="transmembrane region" description="Helical" evidence="6">
    <location>
        <begin position="103"/>
        <end position="121"/>
    </location>
</feature>
<feature type="transmembrane region" description="Helical" evidence="6">
    <location>
        <begin position="73"/>
        <end position="91"/>
    </location>
</feature>
<evidence type="ECO:0000313" key="8">
    <source>
        <dbReference type="EMBL" id="PGH35299.1"/>
    </source>
</evidence>
<proteinExistence type="predicted"/>
<evidence type="ECO:0000256" key="1">
    <source>
        <dbReference type="ARBA" id="ARBA00004141"/>
    </source>
</evidence>
<dbReference type="InterPro" id="IPR036259">
    <property type="entry name" value="MFS_trans_sf"/>
</dbReference>
<dbReference type="GO" id="GO:0005886">
    <property type="term" value="C:plasma membrane"/>
    <property type="evidence" value="ECO:0007669"/>
    <property type="project" value="TreeGrafter"/>
</dbReference>
<feature type="domain" description="Major facilitator superfamily (MFS) profile" evidence="7">
    <location>
        <begin position="36"/>
        <end position="314"/>
    </location>
</feature>
<keyword evidence="9" id="KW-1185">Reference proteome</keyword>
<dbReference type="EMBL" id="PDND01000024">
    <property type="protein sequence ID" value="PGH35299.1"/>
    <property type="molecule type" value="Genomic_DNA"/>
</dbReference>
<protein>
    <recommendedName>
        <fullName evidence="7">Major facilitator superfamily (MFS) profile domain-containing protein</fullName>
    </recommendedName>
</protein>
<organism evidence="8 9">
    <name type="scientific">[Emmonsia] crescens</name>
    <dbReference type="NCBI Taxonomy" id="73230"/>
    <lineage>
        <taxon>Eukaryota</taxon>
        <taxon>Fungi</taxon>
        <taxon>Dikarya</taxon>
        <taxon>Ascomycota</taxon>
        <taxon>Pezizomycotina</taxon>
        <taxon>Eurotiomycetes</taxon>
        <taxon>Eurotiomycetidae</taxon>
        <taxon>Onygenales</taxon>
        <taxon>Ajellomycetaceae</taxon>
        <taxon>Emergomyces</taxon>
    </lineage>
</organism>
<reference evidence="8 9" key="1">
    <citation type="submission" date="2017-10" db="EMBL/GenBank/DDBJ databases">
        <title>Comparative genomics in systemic dimorphic fungi from Ajellomycetaceae.</title>
        <authorList>
            <person name="Munoz J.F."/>
            <person name="Mcewen J.G."/>
            <person name="Clay O.K."/>
            <person name="Cuomo C.A."/>
        </authorList>
    </citation>
    <scope>NUCLEOTIDE SEQUENCE [LARGE SCALE GENOMIC DNA]</scope>
    <source>
        <strain evidence="8 9">UAMH4076</strain>
    </source>
</reference>
<dbReference type="Pfam" id="PF07690">
    <property type="entry name" value="MFS_1"/>
    <property type="match status" value="1"/>
</dbReference>
<comment type="caution">
    <text evidence="8">The sequence shown here is derived from an EMBL/GenBank/DDBJ whole genome shotgun (WGS) entry which is preliminary data.</text>
</comment>
<keyword evidence="5 6" id="KW-0472">Membrane</keyword>
<keyword evidence="4 6" id="KW-1133">Transmembrane helix</keyword>
<evidence type="ECO:0000313" key="9">
    <source>
        <dbReference type="Proteomes" id="UP000226031"/>
    </source>
</evidence>
<dbReference type="PROSITE" id="PS50850">
    <property type="entry name" value="MFS"/>
    <property type="match status" value="1"/>
</dbReference>
<name>A0A2B7ZQ45_9EURO</name>
<accession>A0A2B7ZQ45</accession>
<evidence type="ECO:0000256" key="4">
    <source>
        <dbReference type="ARBA" id="ARBA00022989"/>
    </source>
</evidence>
<dbReference type="SUPFAM" id="SSF103473">
    <property type="entry name" value="MFS general substrate transporter"/>
    <property type="match status" value="1"/>
</dbReference>
<dbReference type="AlphaFoldDB" id="A0A2B7ZQ45"/>
<feature type="transmembrane region" description="Helical" evidence="6">
    <location>
        <begin position="191"/>
        <end position="214"/>
    </location>
</feature>
<dbReference type="Gene3D" id="1.20.1720.10">
    <property type="entry name" value="Multidrug resistance protein D"/>
    <property type="match status" value="1"/>
</dbReference>
<comment type="subcellular location">
    <subcellularLocation>
        <location evidence="1">Membrane</location>
        <topology evidence="1">Multi-pass membrane protein</topology>
    </subcellularLocation>
</comment>
<feature type="transmembrane region" description="Helical" evidence="6">
    <location>
        <begin position="133"/>
        <end position="152"/>
    </location>
</feature>
<dbReference type="VEuPathDB" id="FungiDB:EMCG_09325"/>
<dbReference type="PANTHER" id="PTHR23501:SF177">
    <property type="entry name" value="MAJOR FACILITATOR SUPERFAMILY (MFS) PROFILE DOMAIN-CONTAINING PROTEIN-RELATED"/>
    <property type="match status" value="1"/>
</dbReference>
<dbReference type="Proteomes" id="UP000226031">
    <property type="component" value="Unassembled WGS sequence"/>
</dbReference>
<dbReference type="InterPro" id="IPR020846">
    <property type="entry name" value="MFS_dom"/>
</dbReference>
<feature type="transmembrane region" description="Helical" evidence="6">
    <location>
        <begin position="234"/>
        <end position="251"/>
    </location>
</feature>
<evidence type="ECO:0000256" key="6">
    <source>
        <dbReference type="SAM" id="Phobius"/>
    </source>
</evidence>
<keyword evidence="2" id="KW-0813">Transport</keyword>
<gene>
    <name evidence="8" type="ORF">GX50_01879</name>
</gene>
<dbReference type="PANTHER" id="PTHR23501">
    <property type="entry name" value="MAJOR FACILITATOR SUPERFAMILY"/>
    <property type="match status" value="1"/>
</dbReference>
<evidence type="ECO:0000256" key="3">
    <source>
        <dbReference type="ARBA" id="ARBA00022692"/>
    </source>
</evidence>
<dbReference type="InterPro" id="IPR011701">
    <property type="entry name" value="MFS"/>
</dbReference>
<evidence type="ECO:0000259" key="7">
    <source>
        <dbReference type="PROSITE" id="PS50850"/>
    </source>
</evidence>
<feature type="transmembrane region" description="Helical" evidence="6">
    <location>
        <begin position="34"/>
        <end position="52"/>
    </location>
</feature>
<feature type="transmembrane region" description="Helical" evidence="6">
    <location>
        <begin position="263"/>
        <end position="281"/>
    </location>
</feature>
<evidence type="ECO:0000256" key="2">
    <source>
        <dbReference type="ARBA" id="ARBA00022448"/>
    </source>
</evidence>
<dbReference type="GO" id="GO:0022857">
    <property type="term" value="F:transmembrane transporter activity"/>
    <property type="evidence" value="ECO:0007669"/>
    <property type="project" value="InterPro"/>
</dbReference>
<feature type="transmembrane region" description="Helical" evidence="6">
    <location>
        <begin position="158"/>
        <end position="179"/>
    </location>
</feature>
<sequence>MKSEKSIPQPAVRTFGESAPNAKALEYPSGAKRAVTVLGILFGVFVNSLYSAKSIISTAIPRITTEFNSLADVGWYGSAFFLTLAATQSIWGNLYKYFSLRGVFITSIVVFEIGSIICAVAPNSPTTIAARAVQGMGGSGSTLGSYAIAAFIVPPHQVPIIIGLIGCTFSIASVAGPLLGGVFTQSLSWRWCFWINLPIGALTIGSVLLFFRMLAHSKPPGKTPIREILLSFDPLGVVLLVASLVCYFFALQRGGISEPWNSSRIIGLLVGWVVLSGLLAANEWWQGDRALVVAYSENEEHCRCLCVCSFVSCG</sequence>